<keyword evidence="1" id="KW-0732">Signal</keyword>
<feature type="chain" id="PRO_5020281897" evidence="1">
    <location>
        <begin position="29"/>
        <end position="404"/>
    </location>
</feature>
<dbReference type="Pfam" id="PF07995">
    <property type="entry name" value="GSDH"/>
    <property type="match status" value="1"/>
</dbReference>
<dbReference type="Proteomes" id="UP000292120">
    <property type="component" value="Unassembled WGS sequence"/>
</dbReference>
<feature type="signal peptide" evidence="1">
    <location>
        <begin position="1"/>
        <end position="28"/>
    </location>
</feature>
<dbReference type="OrthoDB" id="9770043at2"/>
<protein>
    <submittedName>
        <fullName evidence="3">PQQ-dependent sugar dehydrogenase</fullName>
    </submittedName>
</protein>
<reference evidence="3 4" key="1">
    <citation type="submission" date="2019-02" db="EMBL/GenBank/DDBJ databases">
        <title>Aquabacterium sp. strain KMB7.</title>
        <authorList>
            <person name="Chen W.-M."/>
        </authorList>
    </citation>
    <scope>NUCLEOTIDE SEQUENCE [LARGE SCALE GENOMIC DNA]</scope>
    <source>
        <strain evidence="3 4">KMB7</strain>
    </source>
</reference>
<evidence type="ECO:0000313" key="4">
    <source>
        <dbReference type="Proteomes" id="UP000292120"/>
    </source>
</evidence>
<organism evidence="3 4">
    <name type="scientific">Aquabacterium lacunae</name>
    <dbReference type="NCBI Taxonomy" id="2528630"/>
    <lineage>
        <taxon>Bacteria</taxon>
        <taxon>Pseudomonadati</taxon>
        <taxon>Pseudomonadota</taxon>
        <taxon>Betaproteobacteria</taxon>
        <taxon>Burkholderiales</taxon>
        <taxon>Aquabacterium</taxon>
    </lineage>
</organism>
<dbReference type="Gene3D" id="2.120.10.30">
    <property type="entry name" value="TolB, C-terminal domain"/>
    <property type="match status" value="1"/>
</dbReference>
<dbReference type="InterPro" id="IPR011041">
    <property type="entry name" value="Quinoprot_gluc/sorb_DH_b-prop"/>
</dbReference>
<evidence type="ECO:0000259" key="2">
    <source>
        <dbReference type="Pfam" id="PF07995"/>
    </source>
</evidence>
<keyword evidence="4" id="KW-1185">Reference proteome</keyword>
<evidence type="ECO:0000313" key="3">
    <source>
        <dbReference type="EMBL" id="TBO34152.1"/>
    </source>
</evidence>
<dbReference type="InterPro" id="IPR011042">
    <property type="entry name" value="6-blade_b-propeller_TolB-like"/>
</dbReference>
<dbReference type="AlphaFoldDB" id="A0A4Q9H259"/>
<dbReference type="PANTHER" id="PTHR19328:SF75">
    <property type="entry name" value="ALDOSE SUGAR DEHYDROGENASE YLII"/>
    <property type="match status" value="1"/>
</dbReference>
<dbReference type="InterPro" id="IPR012938">
    <property type="entry name" value="Glc/Sorbosone_DH"/>
</dbReference>
<dbReference type="EMBL" id="SIXI01000001">
    <property type="protein sequence ID" value="TBO34152.1"/>
    <property type="molecule type" value="Genomic_DNA"/>
</dbReference>
<dbReference type="PANTHER" id="PTHR19328">
    <property type="entry name" value="HEDGEHOG-INTERACTING PROTEIN"/>
    <property type="match status" value="1"/>
</dbReference>
<dbReference type="RefSeq" id="WP_130966101.1">
    <property type="nucleotide sequence ID" value="NZ_SIXI01000001.1"/>
</dbReference>
<dbReference type="SUPFAM" id="SSF50952">
    <property type="entry name" value="Soluble quinoprotein glucose dehydrogenase"/>
    <property type="match status" value="1"/>
</dbReference>
<evidence type="ECO:0000256" key="1">
    <source>
        <dbReference type="SAM" id="SignalP"/>
    </source>
</evidence>
<feature type="domain" description="Glucose/Sorbosone dehydrogenase" evidence="2">
    <location>
        <begin position="55"/>
        <end position="401"/>
    </location>
</feature>
<name>A0A4Q9H259_9BURK</name>
<accession>A0A4Q9H259</accession>
<dbReference type="PROSITE" id="PS51257">
    <property type="entry name" value="PROKAR_LIPOPROTEIN"/>
    <property type="match status" value="1"/>
</dbReference>
<gene>
    <name evidence="3" type="ORF">EYS42_01535</name>
</gene>
<proteinExistence type="predicted"/>
<comment type="caution">
    <text evidence="3">The sequence shown here is derived from an EMBL/GenBank/DDBJ whole genome shotgun (WGS) entry which is preliminary data.</text>
</comment>
<sequence length="404" mass="44080">MPHTTRGHRLTLCMALLGLALMSGCRSEAPANTPTNAKLTRTGSQPSVEEVARGFEHPWALAFLPDGRMLVSERGGRLWLLSADGQQRQPVRGLPPVVARGQGGLLDVSVAPTSVVPGADSWVYWTYSEPGTGAEARLQGTAVARGRLVGDELLDVQVVYRQVPKTSGHGHYGSRLVWGRDGHLFVTLGDRQRDDPSRPGREHAQNLGTTLGKVVRLRADGTVPADNPRWPTPGARPEVYSLGHRNAQGAALHPDTGELWLTEHGPQGGDELNRVLPGRNHGWPLVSAGCPYGSPEVHTCQVNGGHHEPDFEPPLSVWAPYSTAPSGLAFNTAKRYPGWEGHLFSGSLSGETLWRIELKDHQVVARQPLLERKVGRIRDVRMGPDGWLYLVTDEEDGRILRLVR</sequence>